<dbReference type="GO" id="GO:0008270">
    <property type="term" value="F:zinc ion binding"/>
    <property type="evidence" value="ECO:0007669"/>
    <property type="project" value="InterPro"/>
</dbReference>
<dbReference type="Pfam" id="PF17921">
    <property type="entry name" value="Integrase_H2C2"/>
    <property type="match status" value="1"/>
</dbReference>
<dbReference type="GO" id="GO:0006310">
    <property type="term" value="P:DNA recombination"/>
    <property type="evidence" value="ECO:0007669"/>
    <property type="project" value="UniProtKB-KW"/>
</dbReference>
<dbReference type="GO" id="GO:0003887">
    <property type="term" value="F:DNA-directed DNA polymerase activity"/>
    <property type="evidence" value="ECO:0007669"/>
    <property type="project" value="UniProtKB-KW"/>
</dbReference>
<evidence type="ECO:0000256" key="7">
    <source>
        <dbReference type="ARBA" id="ARBA00022918"/>
    </source>
</evidence>
<dbReference type="Gene3D" id="3.10.20.370">
    <property type="match status" value="1"/>
</dbReference>
<dbReference type="Gene3D" id="3.30.420.10">
    <property type="entry name" value="Ribonuclease H-like superfamily/Ribonuclease H"/>
    <property type="match status" value="1"/>
</dbReference>
<accession>A0A5D3DY69</accession>
<dbReference type="Pfam" id="PF01116">
    <property type="entry name" value="F_bP_aldolase"/>
    <property type="match status" value="1"/>
</dbReference>
<dbReference type="EMBL" id="SSTD01002102">
    <property type="protein sequence ID" value="TYK28502.1"/>
    <property type="molecule type" value="Genomic_DNA"/>
</dbReference>
<evidence type="ECO:0000259" key="12">
    <source>
        <dbReference type="PROSITE" id="PS50878"/>
    </source>
</evidence>
<dbReference type="Gene3D" id="3.40.980.20">
    <property type="entry name" value="Four-carbon acid sugar kinase, nucleotide binding domain"/>
    <property type="match status" value="1"/>
</dbReference>
<dbReference type="Proteomes" id="UP000321947">
    <property type="component" value="Unassembled WGS sequence"/>
</dbReference>
<dbReference type="InterPro" id="IPR042213">
    <property type="entry name" value="NBD_C_sf"/>
</dbReference>
<dbReference type="SUPFAM" id="SSF56672">
    <property type="entry name" value="DNA/RNA polymerases"/>
    <property type="match status" value="1"/>
</dbReference>
<dbReference type="InterPro" id="IPR031475">
    <property type="entry name" value="NBD_C"/>
</dbReference>
<dbReference type="PROSITE" id="PS50994">
    <property type="entry name" value="INTEGRASE"/>
    <property type="match status" value="1"/>
</dbReference>
<keyword evidence="5" id="KW-0460">Magnesium</keyword>
<evidence type="ECO:0000256" key="10">
    <source>
        <dbReference type="ARBA" id="ARBA00023172"/>
    </source>
</evidence>
<dbReference type="Pfam" id="PF17919">
    <property type="entry name" value="RT_RNaseH_2"/>
    <property type="match status" value="1"/>
</dbReference>
<keyword evidence="11" id="KW-0511">Multifunctional enzyme</keyword>
<gene>
    <name evidence="14" type="ORF">E5676_scaffold629G001370</name>
</gene>
<dbReference type="CDD" id="cd09274">
    <property type="entry name" value="RNase_HI_RT_Ty3"/>
    <property type="match status" value="1"/>
</dbReference>
<protein>
    <submittedName>
        <fullName evidence="14">Transposon Ty3-G Gag-Pol polyprotein</fullName>
    </submittedName>
</protein>
<dbReference type="Gene3D" id="3.30.70.270">
    <property type="match status" value="1"/>
</dbReference>
<keyword evidence="3" id="KW-0064">Aspartyl protease</keyword>
<keyword evidence="8" id="KW-0548">Nucleotidyltransferase</keyword>
<feature type="domain" description="Reverse transcriptase" evidence="12">
    <location>
        <begin position="1"/>
        <end position="94"/>
    </location>
</feature>
<comment type="caution">
    <text evidence="14">The sequence shown here is derived from an EMBL/GenBank/DDBJ whole genome shotgun (WGS) entry which is preliminary data.</text>
</comment>
<dbReference type="GO" id="GO:0005975">
    <property type="term" value="P:carbohydrate metabolic process"/>
    <property type="evidence" value="ECO:0007669"/>
    <property type="project" value="InterPro"/>
</dbReference>
<evidence type="ECO:0000256" key="2">
    <source>
        <dbReference type="ARBA" id="ARBA00022723"/>
    </source>
</evidence>
<dbReference type="InterPro" id="IPR041588">
    <property type="entry name" value="Integrase_H2C2"/>
</dbReference>
<keyword evidence="2" id="KW-0479">Metal-binding</keyword>
<dbReference type="InterPro" id="IPR056924">
    <property type="entry name" value="SH3_Tf2-1"/>
</dbReference>
<dbReference type="Pfam" id="PF24626">
    <property type="entry name" value="SH3_Tf2-1"/>
    <property type="match status" value="1"/>
</dbReference>
<dbReference type="InterPro" id="IPR016197">
    <property type="entry name" value="Chromo-like_dom_sf"/>
</dbReference>
<dbReference type="SUPFAM" id="SSF142764">
    <property type="entry name" value="YgbK-like"/>
    <property type="match status" value="1"/>
</dbReference>
<evidence type="ECO:0000256" key="4">
    <source>
        <dbReference type="ARBA" id="ARBA00022801"/>
    </source>
</evidence>
<dbReference type="GO" id="GO:0004190">
    <property type="term" value="F:aspartic-type endopeptidase activity"/>
    <property type="evidence" value="ECO:0007669"/>
    <property type="project" value="UniProtKB-KW"/>
</dbReference>
<keyword evidence="8" id="KW-0808">Transferase</keyword>
<dbReference type="InterPro" id="IPR050951">
    <property type="entry name" value="Retrovirus_Pol_polyprotein"/>
</dbReference>
<reference evidence="14 15" key="1">
    <citation type="submission" date="2019-08" db="EMBL/GenBank/DDBJ databases">
        <title>Draft genome sequences of two oriental melons (Cucumis melo L. var makuwa).</title>
        <authorList>
            <person name="Kwon S.-Y."/>
        </authorList>
    </citation>
    <scope>NUCLEOTIDE SEQUENCE [LARGE SCALE GENOMIC DNA]</scope>
    <source>
        <strain evidence="15">cv. Chang Bougi</strain>
        <tissue evidence="14">Leaf</tissue>
    </source>
</reference>
<dbReference type="GO" id="GO:0003677">
    <property type="term" value="F:DNA binding"/>
    <property type="evidence" value="ECO:0007669"/>
    <property type="project" value="UniProtKB-KW"/>
</dbReference>
<dbReference type="GO" id="GO:0006508">
    <property type="term" value="P:proteolysis"/>
    <property type="evidence" value="ECO:0007669"/>
    <property type="project" value="UniProtKB-KW"/>
</dbReference>
<evidence type="ECO:0000256" key="9">
    <source>
        <dbReference type="ARBA" id="ARBA00023125"/>
    </source>
</evidence>
<keyword evidence="10" id="KW-0233">DNA recombination</keyword>
<dbReference type="Gene3D" id="3.20.20.70">
    <property type="entry name" value="Aldolase class I"/>
    <property type="match status" value="1"/>
</dbReference>
<dbReference type="CDD" id="cd00947">
    <property type="entry name" value="TBP_aldolase_IIB"/>
    <property type="match status" value="1"/>
</dbReference>
<dbReference type="NCBIfam" id="TIGR00167">
    <property type="entry name" value="cbbA"/>
    <property type="match status" value="1"/>
</dbReference>
<dbReference type="AlphaFoldDB" id="A0A5D3DY69"/>
<dbReference type="CDD" id="cd01647">
    <property type="entry name" value="RT_LTR"/>
    <property type="match status" value="1"/>
</dbReference>
<evidence type="ECO:0000256" key="5">
    <source>
        <dbReference type="ARBA" id="ARBA00022842"/>
    </source>
</evidence>
<dbReference type="InterPro" id="IPR043502">
    <property type="entry name" value="DNA/RNA_pol_sf"/>
</dbReference>
<dbReference type="Gene3D" id="1.10.340.70">
    <property type="match status" value="1"/>
</dbReference>
<dbReference type="GO" id="GO:0015074">
    <property type="term" value="P:DNA integration"/>
    <property type="evidence" value="ECO:0007669"/>
    <property type="project" value="UniProtKB-KW"/>
</dbReference>
<keyword evidence="1" id="KW-0645">Protease</keyword>
<dbReference type="SUPFAM" id="SSF54160">
    <property type="entry name" value="Chromo domain-like"/>
    <property type="match status" value="1"/>
</dbReference>
<dbReference type="SUPFAM" id="SSF51569">
    <property type="entry name" value="Aldolase"/>
    <property type="match status" value="1"/>
</dbReference>
<proteinExistence type="predicted"/>
<dbReference type="Pfam" id="PF17042">
    <property type="entry name" value="NBD_C"/>
    <property type="match status" value="1"/>
</dbReference>
<dbReference type="FunFam" id="3.30.70.270:FF:000003">
    <property type="entry name" value="Transposon Ty3-G Gag-Pol polyprotein"/>
    <property type="match status" value="1"/>
</dbReference>
<dbReference type="FunFam" id="3.30.420.10:FF:000032">
    <property type="entry name" value="Retrovirus-related Pol polyprotein from transposon 297-like Protein"/>
    <property type="match status" value="1"/>
</dbReference>
<organism evidence="14 15">
    <name type="scientific">Cucumis melo var. makuwa</name>
    <name type="common">Oriental melon</name>
    <dbReference type="NCBI Taxonomy" id="1194695"/>
    <lineage>
        <taxon>Eukaryota</taxon>
        <taxon>Viridiplantae</taxon>
        <taxon>Streptophyta</taxon>
        <taxon>Embryophyta</taxon>
        <taxon>Tracheophyta</taxon>
        <taxon>Spermatophyta</taxon>
        <taxon>Magnoliopsida</taxon>
        <taxon>eudicotyledons</taxon>
        <taxon>Gunneridae</taxon>
        <taxon>Pentapetalae</taxon>
        <taxon>rosids</taxon>
        <taxon>fabids</taxon>
        <taxon>Cucurbitales</taxon>
        <taxon>Cucurbitaceae</taxon>
        <taxon>Benincaseae</taxon>
        <taxon>Cucumis</taxon>
    </lineage>
</organism>
<keyword evidence="7" id="KW-0695">RNA-directed DNA polymerase</keyword>
<dbReference type="SUPFAM" id="SSF53098">
    <property type="entry name" value="Ribonuclease H-like"/>
    <property type="match status" value="1"/>
</dbReference>
<name>A0A5D3DY69_CUCMM</name>
<evidence type="ECO:0000256" key="8">
    <source>
        <dbReference type="ARBA" id="ARBA00022932"/>
    </source>
</evidence>
<dbReference type="GO" id="GO:0003964">
    <property type="term" value="F:RNA-directed DNA polymerase activity"/>
    <property type="evidence" value="ECO:0007669"/>
    <property type="project" value="UniProtKB-KW"/>
</dbReference>
<dbReference type="PROSITE" id="PS50878">
    <property type="entry name" value="RT_POL"/>
    <property type="match status" value="1"/>
</dbReference>
<keyword evidence="4" id="KW-0378">Hydrolase</keyword>
<dbReference type="InterPro" id="IPR000477">
    <property type="entry name" value="RT_dom"/>
</dbReference>
<evidence type="ECO:0000256" key="1">
    <source>
        <dbReference type="ARBA" id="ARBA00022670"/>
    </source>
</evidence>
<dbReference type="PANTHER" id="PTHR37984:SF5">
    <property type="entry name" value="PROTEIN NYNRIN-LIKE"/>
    <property type="match status" value="1"/>
</dbReference>
<evidence type="ECO:0000256" key="6">
    <source>
        <dbReference type="ARBA" id="ARBA00022908"/>
    </source>
</evidence>
<evidence type="ECO:0000259" key="13">
    <source>
        <dbReference type="PROSITE" id="PS50994"/>
    </source>
</evidence>
<dbReference type="Pfam" id="PF00078">
    <property type="entry name" value="RVT_1"/>
    <property type="match status" value="1"/>
</dbReference>
<evidence type="ECO:0000256" key="11">
    <source>
        <dbReference type="ARBA" id="ARBA00023268"/>
    </source>
</evidence>
<dbReference type="InterPro" id="IPR041577">
    <property type="entry name" value="RT_RNaseH_2"/>
</dbReference>
<dbReference type="InterPro" id="IPR013785">
    <property type="entry name" value="Aldolase_TIM"/>
</dbReference>
<evidence type="ECO:0000256" key="3">
    <source>
        <dbReference type="ARBA" id="ARBA00022750"/>
    </source>
</evidence>
<sequence>MRMLRKRLFEHTKPFGLTNAPATFQALMNNIFKPFLRKFVLVFFDDILVYSRSEEEHVLHMEKVLSVLRQHELYANQKKCHFAQRKIEYLGHVISGEGVAVDPEKIRSISNWPQPTNLLKKGGFHWNEEATLAFERLKSAMITLPVLASPDFSKQFEIEADASGYGVGAVLVQNRRPIAFYSHTLAMRDRARPVYERELMAVVLAVQRWRPYLLIGKFKYQKWIAKLLGYSFEVVYKPGVDNGAADALSRKPDEVQLFGLTVPITVDLDRGLLMYKNRLVILKQSSLIPVILDTFHNSAVGGHSGFLRTYKRVAAELYSEGMKADIKKHCEECLICQRSKSLALSPAGLLVPLEIPQAIWSDISMDFVEGLPKSSGFEVILVVVDRLSKYGHFLPLKHPYTAKSVAELFVKEVVRLHGFPLSIVSDRDKIFLSQFWSEMFRLSGTKLNKSTAYHPQSDGQTEVVNRGVETYLRCFCNEKPKEWSKWLPWTEYWYNTTFQRSIGMTPFQVVYGRQPPTILSYGSSLSKNSTVEEMLQERDIVLISLREHLRLAQEQMKLYADRKRRVVEFSVGEYVFLRIRPYRQLTVRSRLNEKLAPRFFGPYKIVERIGPVAYRLQLPESSKIHPVFHVSQLRKMVGQHEDSQPTIQFVDENYVWKSDPEEAIEYRKTVAGQWEVLVCWRGLPKHEASWESYDEMQIKYPTFHLEDKVSAAKLSMSTEEEREEEIKRAAMLADIYLKAHKDTLVMTSRELITGKSPLESLEINVKISAALVEIVQRINTRPRYILAKGGITSSDIATKALGAKCARIIGQALSGVPLWQLGHESRHPGVPYIVFPGNVGNSEALAEVVGAWALPAKLSSSRDILLSAERGGYAVGAFNVYNLEGVQAVVAAAEEQQSPAILQIHPGALKQGGLSLVSCCIAAAERASVPITVHFDHGNSLQDLLEAIELGFDSLMSDGSHLPFNENIAYTKFISSLAQSKNMLVEAELGRLSGTEDDLTVEDYEARLTDVSQAQQFIEETGIDALAVCIGNVHGKYPPGGPNLKLDLLKDLHNLTSKKEVFLVLHGASGLPENLIKACIKNGVRKFNVNTEVRKAYLDSLNTPSKDLVHVMESAKESMKAVIAEKMRLFGSAGKAF</sequence>
<dbReference type="InterPro" id="IPR036397">
    <property type="entry name" value="RNaseH_sf"/>
</dbReference>
<dbReference type="InterPro" id="IPR012337">
    <property type="entry name" value="RNaseH-like_sf"/>
</dbReference>
<keyword evidence="9" id="KW-0238">DNA-binding</keyword>
<dbReference type="InterPro" id="IPR043128">
    <property type="entry name" value="Rev_trsase/Diguanyl_cyclase"/>
</dbReference>
<keyword evidence="6" id="KW-0229">DNA integration</keyword>
<dbReference type="InterPro" id="IPR001584">
    <property type="entry name" value="Integrase_cat-core"/>
</dbReference>
<dbReference type="InterPro" id="IPR000771">
    <property type="entry name" value="FBA_II"/>
</dbReference>
<evidence type="ECO:0000313" key="15">
    <source>
        <dbReference type="Proteomes" id="UP000321947"/>
    </source>
</evidence>
<dbReference type="GO" id="GO:0016832">
    <property type="term" value="F:aldehyde-lyase activity"/>
    <property type="evidence" value="ECO:0007669"/>
    <property type="project" value="InterPro"/>
</dbReference>
<feature type="domain" description="Integrase catalytic" evidence="13">
    <location>
        <begin position="352"/>
        <end position="514"/>
    </location>
</feature>
<keyword evidence="8" id="KW-0239">DNA-directed DNA polymerase</keyword>
<dbReference type="PANTHER" id="PTHR37984">
    <property type="entry name" value="PROTEIN CBG26694"/>
    <property type="match status" value="1"/>
</dbReference>
<evidence type="ECO:0000313" key="14">
    <source>
        <dbReference type="EMBL" id="TYK28502.1"/>
    </source>
</evidence>